<dbReference type="InterPro" id="IPR007325">
    <property type="entry name" value="KFase/CYL"/>
</dbReference>
<protein>
    <submittedName>
        <fullName evidence="2">Kynurenine formamidase</fullName>
    </submittedName>
</protein>
<sequence>MRDLSQDLTAGQPYPGDPPVRVTPHATMTEDGYRVAELACSTHSGTHVDAPSHLCEDGASLGAFDVADFRFDARVLDCTDFGDREPVPSERVPDTDADLLLVHTGFATYWGTDEYLDHPYLSAAAAERCASQGCAVGLDAPSVDPSPSPNASDDEPAGYPAHHALLGAGLPILENLTNLAGLPERVTVHAYPLPVDADGAPARVVAEP</sequence>
<evidence type="ECO:0000313" key="3">
    <source>
        <dbReference type="Proteomes" id="UP000198518"/>
    </source>
</evidence>
<feature type="region of interest" description="Disordered" evidence="1">
    <location>
        <begin position="140"/>
        <end position="160"/>
    </location>
</feature>
<dbReference type="STRING" id="355548.SAMN04487945_0687"/>
<proteinExistence type="predicted"/>
<organism evidence="2 3">
    <name type="scientific">Halobacterium jilantaiense</name>
    <dbReference type="NCBI Taxonomy" id="355548"/>
    <lineage>
        <taxon>Archaea</taxon>
        <taxon>Methanobacteriati</taxon>
        <taxon>Methanobacteriota</taxon>
        <taxon>Stenosarchaea group</taxon>
        <taxon>Halobacteria</taxon>
        <taxon>Halobacteriales</taxon>
        <taxon>Halobacteriaceae</taxon>
        <taxon>Halobacterium</taxon>
    </lineage>
</organism>
<dbReference type="RefSeq" id="WP_089667990.1">
    <property type="nucleotide sequence ID" value="NZ_FOJA01000001.1"/>
</dbReference>
<feature type="region of interest" description="Disordered" evidence="1">
    <location>
        <begin position="1"/>
        <end position="25"/>
    </location>
</feature>
<evidence type="ECO:0000256" key="1">
    <source>
        <dbReference type="SAM" id="MobiDB-lite"/>
    </source>
</evidence>
<dbReference type="AlphaFoldDB" id="A0A1I0N8S8"/>
<dbReference type="GO" id="GO:0004061">
    <property type="term" value="F:arylformamidase activity"/>
    <property type="evidence" value="ECO:0007669"/>
    <property type="project" value="InterPro"/>
</dbReference>
<name>A0A1I0N8S8_9EURY</name>
<reference evidence="2 3" key="1">
    <citation type="submission" date="2016-10" db="EMBL/GenBank/DDBJ databases">
        <authorList>
            <person name="de Groot N.N."/>
        </authorList>
    </citation>
    <scope>NUCLEOTIDE SEQUENCE [LARGE SCALE GENOMIC DNA]</scope>
    <source>
        <strain evidence="2 3">CGMCC 1.5337</strain>
    </source>
</reference>
<evidence type="ECO:0000313" key="2">
    <source>
        <dbReference type="EMBL" id="SEV97574.1"/>
    </source>
</evidence>
<dbReference type="PANTHER" id="PTHR31118">
    <property type="entry name" value="CYCLASE-LIKE PROTEIN 2"/>
    <property type="match status" value="1"/>
</dbReference>
<dbReference type="SUPFAM" id="SSF102198">
    <property type="entry name" value="Putative cyclase"/>
    <property type="match status" value="1"/>
</dbReference>
<dbReference type="PANTHER" id="PTHR31118:SF32">
    <property type="entry name" value="KYNURENINE FORMAMIDASE"/>
    <property type="match status" value="1"/>
</dbReference>
<dbReference type="OrthoDB" id="9014at2157"/>
<gene>
    <name evidence="2" type="ORF">SAMN04487945_0687</name>
</gene>
<accession>A0A1I0N8S8</accession>
<dbReference type="EMBL" id="FOJA01000001">
    <property type="protein sequence ID" value="SEV97574.1"/>
    <property type="molecule type" value="Genomic_DNA"/>
</dbReference>
<dbReference type="Pfam" id="PF04199">
    <property type="entry name" value="Cyclase"/>
    <property type="match status" value="1"/>
</dbReference>
<dbReference type="GO" id="GO:0019441">
    <property type="term" value="P:L-tryptophan catabolic process to kynurenine"/>
    <property type="evidence" value="ECO:0007669"/>
    <property type="project" value="InterPro"/>
</dbReference>
<dbReference type="Gene3D" id="3.50.30.50">
    <property type="entry name" value="Putative cyclase"/>
    <property type="match status" value="1"/>
</dbReference>
<keyword evidence="3" id="KW-1185">Reference proteome</keyword>
<dbReference type="Proteomes" id="UP000198518">
    <property type="component" value="Unassembled WGS sequence"/>
</dbReference>
<dbReference type="InterPro" id="IPR037175">
    <property type="entry name" value="KFase_sf"/>
</dbReference>